<keyword evidence="5 7" id="KW-0862">Zinc</keyword>
<dbReference type="Gene3D" id="1.10.150.900">
    <property type="match status" value="1"/>
</dbReference>
<evidence type="ECO:0000313" key="11">
    <source>
        <dbReference type="Proteomes" id="UP000636479"/>
    </source>
</evidence>
<feature type="binding site" evidence="7">
    <location>
        <position position="304"/>
    </location>
    <ligand>
        <name>Zn(2+)</name>
        <dbReference type="ChEBI" id="CHEBI:29105"/>
        <label>2</label>
    </ligand>
</feature>
<dbReference type="PANTHER" id="PTHR45962:SF1">
    <property type="entry name" value="N-FATTY-ACYL-AMINO ACID SYNTHASE_HYDROLASE PM20D1"/>
    <property type="match status" value="1"/>
</dbReference>
<dbReference type="GO" id="GO:0000328">
    <property type="term" value="C:fungal-type vacuole lumen"/>
    <property type="evidence" value="ECO:0007669"/>
    <property type="project" value="TreeGrafter"/>
</dbReference>
<dbReference type="EMBL" id="JACAZF010000002">
    <property type="protein sequence ID" value="KAF7311976.1"/>
    <property type="molecule type" value="Genomic_DNA"/>
</dbReference>
<feature type="binding site" evidence="7">
    <location>
        <position position="241"/>
    </location>
    <ligand>
        <name>Zn(2+)</name>
        <dbReference type="ChEBI" id="CHEBI:29105"/>
        <label>1</label>
    </ligand>
</feature>
<dbReference type="SUPFAM" id="SSF53187">
    <property type="entry name" value="Zn-dependent exopeptidases"/>
    <property type="match status" value="1"/>
</dbReference>
<feature type="binding site" evidence="7">
    <location>
        <position position="276"/>
    </location>
    <ligand>
        <name>Zn(2+)</name>
        <dbReference type="ChEBI" id="CHEBI:29105"/>
        <label>1</label>
    </ligand>
</feature>
<dbReference type="AlphaFoldDB" id="A0A8H6T6S3"/>
<reference evidence="10" key="1">
    <citation type="submission" date="2020-05" db="EMBL/GenBank/DDBJ databases">
        <title>Mycena genomes resolve the evolution of fungal bioluminescence.</title>
        <authorList>
            <person name="Tsai I.J."/>
        </authorList>
    </citation>
    <scope>NUCLEOTIDE SEQUENCE</scope>
    <source>
        <strain evidence="10">171206Taipei</strain>
    </source>
</reference>
<dbReference type="InterPro" id="IPR011650">
    <property type="entry name" value="Peptidase_M20_dimer"/>
</dbReference>
<keyword evidence="8" id="KW-0732">Signal</keyword>
<name>A0A8H6T6S3_9AGAR</name>
<dbReference type="GeneID" id="59341505"/>
<feature type="binding site" evidence="7">
    <location>
        <position position="592"/>
    </location>
    <ligand>
        <name>Zn(2+)</name>
        <dbReference type="ChEBI" id="CHEBI:29105"/>
        <label>1</label>
    </ligand>
</feature>
<dbReference type="GO" id="GO:0004181">
    <property type="term" value="F:metallocarboxypeptidase activity"/>
    <property type="evidence" value="ECO:0007669"/>
    <property type="project" value="InterPro"/>
</dbReference>
<evidence type="ECO:0000256" key="3">
    <source>
        <dbReference type="ARBA" id="ARBA00022723"/>
    </source>
</evidence>
<feature type="active site" evidence="6">
    <location>
        <position position="208"/>
    </location>
</feature>
<feature type="binding site" evidence="7">
    <location>
        <position position="206"/>
    </location>
    <ligand>
        <name>Zn(2+)</name>
        <dbReference type="ChEBI" id="CHEBI:29105"/>
        <label>2</label>
    </ligand>
</feature>
<protein>
    <submittedName>
        <fullName evidence="10">Carboxypeptidase S</fullName>
    </submittedName>
</protein>
<sequence>MKLLKASVLIHLLTLCGFYMAPNSDQLSNVLINKKYAVAALSLQLSMPSFTPSLLAIAALLVVALTWGLPTATLPGVGIFDFQLFSELESGQSLDDVCPQPSALSPIVNKAVWANATRQFEAQDFKTRVVQLLGGTVQIPTITFDDMQAVGTDPRWEVFKSLHAYLKQAFPLAHSHLTLRKINTYALWYEWKGTDASLKPIFFAAHQDVVPVDPLTESDWAHPPFSGFFDGDRIWGRGSADDKNGLIGVLTALEILLEANFSPSRTIVAAFGFDEEISGFQGAEYLSKALLQEYGPNGFAFIVDEGPGMVNMFDTLVALPGVTEKGYIDITINVTSPGGHSSNPPSHTSIGVLSALVVQYENNPNQASLSRDSVPFQTFQCLAEHTLSIPPPLKSLIQNSMTSDESLHALESVLGQDPLYRSQISTTTAVDVIRGGVKANALPELATVIINHRILAERGSVNSVAEVRDDDTKLLKPVANSFNISFSAFGVPISTGSAAGNISLGNVGQAFDSAPITPAAAAYDLLAGTIVSTYNTRLGHSSGDDKTVVVSPTIMPANTDTRHYWDLTPNIFRYGHGNTAGLGLEGTLNGIHSVNESIDANDFVEMIRFFALLALNADEWGIIG</sequence>
<accession>A0A8H6T6S3</accession>
<dbReference type="PIRSF" id="PIRSF037217">
    <property type="entry name" value="Carboxypeptidase_S"/>
    <property type="match status" value="1"/>
</dbReference>
<comment type="similarity">
    <text evidence="1">Belongs to the peptidase M20A family.</text>
</comment>
<dbReference type="InterPro" id="IPR017141">
    <property type="entry name" value="Pept_M20_carboxypep"/>
</dbReference>
<keyword evidence="3 7" id="KW-0479">Metal-binding</keyword>
<evidence type="ECO:0000313" key="10">
    <source>
        <dbReference type="EMBL" id="KAF7311976.1"/>
    </source>
</evidence>
<evidence type="ECO:0000259" key="9">
    <source>
        <dbReference type="Pfam" id="PF07687"/>
    </source>
</evidence>
<keyword evidence="11" id="KW-1185">Reference proteome</keyword>
<dbReference type="InterPro" id="IPR047177">
    <property type="entry name" value="Pept_M20A"/>
</dbReference>
<dbReference type="Proteomes" id="UP000636479">
    <property type="component" value="Unassembled WGS sequence"/>
</dbReference>
<organism evidence="10 11">
    <name type="scientific">Mycena indigotica</name>
    <dbReference type="NCBI Taxonomy" id="2126181"/>
    <lineage>
        <taxon>Eukaryota</taxon>
        <taxon>Fungi</taxon>
        <taxon>Dikarya</taxon>
        <taxon>Basidiomycota</taxon>
        <taxon>Agaricomycotina</taxon>
        <taxon>Agaricomycetes</taxon>
        <taxon>Agaricomycetidae</taxon>
        <taxon>Agaricales</taxon>
        <taxon>Marasmiineae</taxon>
        <taxon>Mycenaceae</taxon>
        <taxon>Mycena</taxon>
    </lineage>
</organism>
<evidence type="ECO:0000256" key="6">
    <source>
        <dbReference type="PIRSR" id="PIRSR037217-1"/>
    </source>
</evidence>
<dbReference type="CDD" id="cd05674">
    <property type="entry name" value="M20_yscS"/>
    <property type="match status" value="1"/>
</dbReference>
<dbReference type="PANTHER" id="PTHR45962">
    <property type="entry name" value="N-FATTY-ACYL-AMINO ACID SYNTHASE/HYDROLASE PM20D1"/>
    <property type="match status" value="1"/>
</dbReference>
<feature type="domain" description="Peptidase M20 dimerisation" evidence="9">
    <location>
        <begin position="323"/>
        <end position="456"/>
    </location>
</feature>
<gene>
    <name evidence="10" type="ORF">MIND_00209400</name>
</gene>
<evidence type="ECO:0000256" key="5">
    <source>
        <dbReference type="ARBA" id="ARBA00022833"/>
    </source>
</evidence>
<dbReference type="Pfam" id="PF07687">
    <property type="entry name" value="M20_dimer"/>
    <property type="match status" value="1"/>
</dbReference>
<evidence type="ECO:0000256" key="2">
    <source>
        <dbReference type="ARBA" id="ARBA00022670"/>
    </source>
</evidence>
<dbReference type="FunFam" id="3.40.630.10:FF:000027">
    <property type="entry name" value="N-fatty-acyl-amino acid synthase/hydrolase PM20D1"/>
    <property type="match status" value="1"/>
</dbReference>
<dbReference type="InterPro" id="IPR002933">
    <property type="entry name" value="Peptidase_M20"/>
</dbReference>
<dbReference type="RefSeq" id="XP_037224084.1">
    <property type="nucleotide sequence ID" value="XM_037358989.1"/>
</dbReference>
<evidence type="ECO:0000256" key="1">
    <source>
        <dbReference type="ARBA" id="ARBA00006247"/>
    </source>
</evidence>
<evidence type="ECO:0000256" key="7">
    <source>
        <dbReference type="PIRSR" id="PIRSR037217-2"/>
    </source>
</evidence>
<keyword evidence="4" id="KW-0378">Hydrolase</keyword>
<proteinExistence type="inferred from homology"/>
<keyword evidence="2" id="KW-0645">Protease</keyword>
<feature type="active site" description="Proton acceptor" evidence="6">
    <location>
        <position position="275"/>
    </location>
</feature>
<dbReference type="Gene3D" id="3.40.630.10">
    <property type="entry name" value="Zn peptidases"/>
    <property type="match status" value="1"/>
</dbReference>
<dbReference type="OrthoDB" id="3064516at2759"/>
<keyword evidence="10" id="KW-0121">Carboxypeptidase</keyword>
<dbReference type="Pfam" id="PF01546">
    <property type="entry name" value="Peptidase_M20"/>
    <property type="match status" value="1"/>
</dbReference>
<feature type="binding site" evidence="7">
    <location>
        <position position="241"/>
    </location>
    <ligand>
        <name>Zn(2+)</name>
        <dbReference type="ChEBI" id="CHEBI:29105"/>
        <label>2</label>
    </ligand>
</feature>
<dbReference type="GO" id="GO:0051603">
    <property type="term" value="P:proteolysis involved in protein catabolic process"/>
    <property type="evidence" value="ECO:0007669"/>
    <property type="project" value="TreeGrafter"/>
</dbReference>
<feature type="chain" id="PRO_5034393839" evidence="8">
    <location>
        <begin position="19"/>
        <end position="624"/>
    </location>
</feature>
<evidence type="ECO:0000256" key="8">
    <source>
        <dbReference type="SAM" id="SignalP"/>
    </source>
</evidence>
<dbReference type="GO" id="GO:0046872">
    <property type="term" value="F:metal ion binding"/>
    <property type="evidence" value="ECO:0007669"/>
    <property type="project" value="UniProtKB-KW"/>
</dbReference>
<evidence type="ECO:0000256" key="4">
    <source>
        <dbReference type="ARBA" id="ARBA00022801"/>
    </source>
</evidence>
<comment type="caution">
    <text evidence="10">The sequence shown here is derived from an EMBL/GenBank/DDBJ whole genome shotgun (WGS) entry which is preliminary data.</text>
</comment>
<feature type="signal peptide" evidence="8">
    <location>
        <begin position="1"/>
        <end position="18"/>
    </location>
</feature>